<evidence type="ECO:0000256" key="1">
    <source>
        <dbReference type="SAM" id="Coils"/>
    </source>
</evidence>
<evidence type="ECO:0000313" key="2">
    <source>
        <dbReference type="EMBL" id="ROT47810.1"/>
    </source>
</evidence>
<reference evidence="2 3" key="1">
    <citation type="submission" date="2018-09" db="EMBL/GenBank/DDBJ databases">
        <title>Comparative Genomics of Wolbachia-Cardinium Dual Endosymbiosis in a Plant-Parasitic Nematode.</title>
        <authorList>
            <person name="Brown A.M.V."/>
            <person name="Wasala S.K."/>
            <person name="Howe D.K."/>
            <person name="Peetz A.B."/>
            <person name="Zasada I.A."/>
            <person name="Denver D.R."/>
        </authorList>
    </citation>
    <scope>NUCLEOTIDE SEQUENCE [LARGE SCALE GENOMIC DNA]</scope>
    <source>
        <strain evidence="2 3">Pp_1</strain>
    </source>
</reference>
<name>A0A3N2QDE9_9BACT</name>
<dbReference type="AlphaFoldDB" id="A0A3N2QDE9"/>
<organism evidence="2 3">
    <name type="scientific">Candidatus Cardinium hertigii</name>
    <dbReference type="NCBI Taxonomy" id="247481"/>
    <lineage>
        <taxon>Bacteria</taxon>
        <taxon>Pseudomonadati</taxon>
        <taxon>Bacteroidota</taxon>
        <taxon>Cytophagia</taxon>
        <taxon>Cytophagales</taxon>
        <taxon>Amoebophilaceae</taxon>
        <taxon>Candidatus Cardinium</taxon>
    </lineage>
</organism>
<sequence length="114" mass="12873">MIIILRQKMLPKIKKNLNTEKVKELEKKINEFNQASEKYIAMAKNLTEEEIESGSGAGIGAYMDQMRLTENKSLAVSLVINQIRLTASSKEVQDAILDVSKDMSDIVKEVNKMK</sequence>
<dbReference type="EMBL" id="RARA01000010">
    <property type="protein sequence ID" value="ROT47810.1"/>
    <property type="molecule type" value="Genomic_DNA"/>
</dbReference>
<gene>
    <name evidence="2" type="ORF">EDM02_00335</name>
</gene>
<feature type="coiled-coil region" evidence="1">
    <location>
        <begin position="15"/>
        <end position="49"/>
    </location>
</feature>
<comment type="caution">
    <text evidence="2">The sequence shown here is derived from an EMBL/GenBank/DDBJ whole genome shotgun (WGS) entry which is preliminary data.</text>
</comment>
<dbReference type="RefSeq" id="WP_123662159.1">
    <property type="nucleotide sequence ID" value="NZ_RARA01000010.1"/>
</dbReference>
<keyword evidence="3" id="KW-1185">Reference proteome</keyword>
<evidence type="ECO:0000313" key="3">
    <source>
        <dbReference type="Proteomes" id="UP000270927"/>
    </source>
</evidence>
<proteinExistence type="predicted"/>
<keyword evidence="1" id="KW-0175">Coiled coil</keyword>
<protein>
    <submittedName>
        <fullName evidence="2">Uncharacterized protein</fullName>
    </submittedName>
</protein>
<dbReference type="Proteomes" id="UP000270927">
    <property type="component" value="Unassembled WGS sequence"/>
</dbReference>
<accession>A0A3N2QDE9</accession>